<evidence type="ECO:0000313" key="6">
    <source>
        <dbReference type="EMBL" id="SKA15204.1"/>
    </source>
</evidence>
<sequence length="150" mass="16790">MSKILFVCTGNTCRSPMAEALARALWQEAGIEAEFLSAGLAAWGESPASPEAQKVMAEKGLDLSEHRSRSLTAEMVAEADLVLTMTRGHRDLIIERWPQFAHKVHTLWYHARGEDRDVLDPFGGTVEEYRQVAGEIEELLKRILEQEKGV</sequence>
<evidence type="ECO:0000256" key="3">
    <source>
        <dbReference type="ARBA" id="ARBA00022912"/>
    </source>
</evidence>
<feature type="active site" description="Nucleophile" evidence="4">
    <location>
        <position position="8"/>
    </location>
</feature>
<dbReference type="InterPro" id="IPR023485">
    <property type="entry name" value="Ptyr_pPase"/>
</dbReference>
<evidence type="ECO:0000256" key="2">
    <source>
        <dbReference type="ARBA" id="ARBA00022801"/>
    </source>
</evidence>
<dbReference type="InterPro" id="IPR017867">
    <property type="entry name" value="Tyr_phospatase_low_mol_wt"/>
</dbReference>
<evidence type="ECO:0000313" key="7">
    <source>
        <dbReference type="Proteomes" id="UP000189933"/>
    </source>
</evidence>
<dbReference type="OrthoDB" id="9784339at2"/>
<evidence type="ECO:0000259" key="5">
    <source>
        <dbReference type="SMART" id="SM00226"/>
    </source>
</evidence>
<proteinExistence type="inferred from homology"/>
<accession>A0A1T4RGR1</accession>
<protein>
    <submittedName>
        <fullName evidence="6">Protein-tyrosine phosphatase</fullName>
    </submittedName>
</protein>
<dbReference type="CDD" id="cd16344">
    <property type="entry name" value="LMWPAP"/>
    <property type="match status" value="1"/>
</dbReference>
<dbReference type="GO" id="GO:0004725">
    <property type="term" value="F:protein tyrosine phosphatase activity"/>
    <property type="evidence" value="ECO:0007669"/>
    <property type="project" value="InterPro"/>
</dbReference>
<dbReference type="InterPro" id="IPR036196">
    <property type="entry name" value="Ptyr_pPase_sf"/>
</dbReference>
<evidence type="ECO:0000256" key="4">
    <source>
        <dbReference type="PIRSR" id="PIRSR617867-1"/>
    </source>
</evidence>
<keyword evidence="3" id="KW-0904">Protein phosphatase</keyword>
<keyword evidence="7" id="KW-1185">Reference proteome</keyword>
<dbReference type="AlphaFoldDB" id="A0A1T4RGR1"/>
<dbReference type="Proteomes" id="UP000189933">
    <property type="component" value="Unassembled WGS sequence"/>
</dbReference>
<dbReference type="PANTHER" id="PTHR11717:SF31">
    <property type="entry name" value="LOW MOLECULAR WEIGHT PROTEIN-TYROSINE-PHOSPHATASE ETP-RELATED"/>
    <property type="match status" value="1"/>
</dbReference>
<keyword evidence="2" id="KW-0378">Hydrolase</keyword>
<feature type="active site" description="Proton donor" evidence="4">
    <location>
        <position position="120"/>
    </location>
</feature>
<name>A0A1T4RGR1_9FIRM</name>
<dbReference type="SMART" id="SM00226">
    <property type="entry name" value="LMWPc"/>
    <property type="match status" value="1"/>
</dbReference>
<dbReference type="SUPFAM" id="SSF52788">
    <property type="entry name" value="Phosphotyrosine protein phosphatases I"/>
    <property type="match status" value="1"/>
</dbReference>
<feature type="domain" description="Phosphotyrosine protein phosphatase I" evidence="5">
    <location>
        <begin position="2"/>
        <end position="146"/>
    </location>
</feature>
<dbReference type="Gene3D" id="3.40.50.2300">
    <property type="match status" value="1"/>
</dbReference>
<dbReference type="InterPro" id="IPR050438">
    <property type="entry name" value="LMW_PTPase"/>
</dbReference>
<comment type="similarity">
    <text evidence="1">Belongs to the low molecular weight phosphotyrosine protein phosphatase family.</text>
</comment>
<feature type="active site" evidence="4">
    <location>
        <position position="14"/>
    </location>
</feature>
<dbReference type="RefSeq" id="WP_078666135.1">
    <property type="nucleotide sequence ID" value="NZ_FUXM01000030.1"/>
</dbReference>
<dbReference type="PANTHER" id="PTHR11717">
    <property type="entry name" value="LOW MOLECULAR WEIGHT PROTEIN TYROSINE PHOSPHATASE"/>
    <property type="match status" value="1"/>
</dbReference>
<gene>
    <name evidence="6" type="ORF">SAMN02745885_02113</name>
</gene>
<reference evidence="7" key="1">
    <citation type="submission" date="2017-02" db="EMBL/GenBank/DDBJ databases">
        <authorList>
            <person name="Varghese N."/>
            <person name="Submissions S."/>
        </authorList>
    </citation>
    <scope>NUCLEOTIDE SEQUENCE [LARGE SCALE GENOMIC DNA]</scope>
    <source>
        <strain evidence="7">DSM 16521</strain>
    </source>
</reference>
<dbReference type="PRINTS" id="PR00719">
    <property type="entry name" value="LMWPTPASE"/>
</dbReference>
<organism evidence="6 7">
    <name type="scientific">Carboxydocella sporoproducens DSM 16521</name>
    <dbReference type="NCBI Taxonomy" id="1121270"/>
    <lineage>
        <taxon>Bacteria</taxon>
        <taxon>Bacillati</taxon>
        <taxon>Bacillota</taxon>
        <taxon>Clostridia</taxon>
        <taxon>Eubacteriales</taxon>
        <taxon>Clostridiales Family XVI. Incertae Sedis</taxon>
        <taxon>Carboxydocella</taxon>
    </lineage>
</organism>
<dbReference type="EMBL" id="FUXM01000030">
    <property type="protein sequence ID" value="SKA15204.1"/>
    <property type="molecule type" value="Genomic_DNA"/>
</dbReference>
<evidence type="ECO:0000256" key="1">
    <source>
        <dbReference type="ARBA" id="ARBA00011063"/>
    </source>
</evidence>
<dbReference type="Pfam" id="PF01451">
    <property type="entry name" value="LMWPc"/>
    <property type="match status" value="1"/>
</dbReference>